<sequence length="77" mass="8370">MGLFRRTRRFPLDRRGGLGPGSPRGRFGLWGPVPYYSRRTRGGADVSVGGCGCCLPIPLLVATGTVGGVRALWRRLR</sequence>
<keyword evidence="2" id="KW-1185">Reference proteome</keyword>
<dbReference type="RefSeq" id="WP_172160229.1">
    <property type="nucleotide sequence ID" value="NZ_CP053564.1"/>
</dbReference>
<proteinExistence type="predicted"/>
<dbReference type="EMBL" id="CP053564">
    <property type="protein sequence ID" value="QJY47533.1"/>
    <property type="molecule type" value="Genomic_DNA"/>
</dbReference>
<name>A0A6M6JK39_9PSEU</name>
<accession>A0A6M6JK39</accession>
<gene>
    <name evidence="1" type="ORF">HOP40_18355</name>
</gene>
<evidence type="ECO:0000313" key="2">
    <source>
        <dbReference type="Proteomes" id="UP000505377"/>
    </source>
</evidence>
<evidence type="ECO:0000313" key="1">
    <source>
        <dbReference type="EMBL" id="QJY47533.1"/>
    </source>
</evidence>
<protein>
    <submittedName>
        <fullName evidence="1">Uncharacterized protein</fullName>
    </submittedName>
</protein>
<organism evidence="1 2">
    <name type="scientific">Pseudonocardia broussonetiae</name>
    <dbReference type="NCBI Taxonomy" id="2736640"/>
    <lineage>
        <taxon>Bacteria</taxon>
        <taxon>Bacillati</taxon>
        <taxon>Actinomycetota</taxon>
        <taxon>Actinomycetes</taxon>
        <taxon>Pseudonocardiales</taxon>
        <taxon>Pseudonocardiaceae</taxon>
        <taxon>Pseudonocardia</taxon>
    </lineage>
</organism>
<dbReference type="KEGG" id="pbro:HOP40_18355"/>
<reference evidence="1 2" key="1">
    <citation type="submission" date="2020-05" db="EMBL/GenBank/DDBJ databases">
        <authorList>
            <person name="Mo P."/>
        </authorList>
    </citation>
    <scope>NUCLEOTIDE SEQUENCE [LARGE SCALE GENOMIC DNA]</scope>
    <source>
        <strain evidence="1 2">Gen01</strain>
    </source>
</reference>
<dbReference type="Proteomes" id="UP000505377">
    <property type="component" value="Chromosome"/>
</dbReference>
<dbReference type="AlphaFoldDB" id="A0A6M6JK39"/>